<feature type="transmembrane region" description="Helical" evidence="9">
    <location>
        <begin position="106"/>
        <end position="126"/>
    </location>
</feature>
<reference evidence="11 12" key="1">
    <citation type="journal article" date="2019" name="Int. J. Syst. Evol. Microbiol.">
        <title>The Global Catalogue of Microorganisms (GCM) 10K type strain sequencing project: providing services to taxonomists for standard genome sequencing and annotation.</title>
        <authorList>
            <consortium name="The Broad Institute Genomics Platform"/>
            <consortium name="The Broad Institute Genome Sequencing Center for Infectious Disease"/>
            <person name="Wu L."/>
            <person name="Ma J."/>
        </authorList>
    </citation>
    <scope>NUCLEOTIDE SEQUENCE [LARGE SCALE GENOMIC DNA]</scope>
    <source>
        <strain evidence="11 12">DT72</strain>
    </source>
</reference>
<comment type="subcellular location">
    <subcellularLocation>
        <location evidence="1 9">Cell membrane</location>
        <topology evidence="1 9">Multi-pass membrane protein</topology>
    </subcellularLocation>
</comment>
<dbReference type="Pfam" id="PF12911">
    <property type="entry name" value="OppC_N"/>
    <property type="match status" value="1"/>
</dbReference>
<dbReference type="GO" id="GO:0005886">
    <property type="term" value="C:plasma membrane"/>
    <property type="evidence" value="ECO:0007669"/>
    <property type="project" value="UniProtKB-SubCell"/>
</dbReference>
<keyword evidence="5" id="KW-0571">Peptide transport</keyword>
<accession>A0ABD5WGV5</accession>
<dbReference type="RefSeq" id="WP_382209271.1">
    <property type="nucleotide sequence ID" value="NZ_JBHSZH010000005.1"/>
</dbReference>
<evidence type="ECO:0000256" key="6">
    <source>
        <dbReference type="ARBA" id="ARBA00022927"/>
    </source>
</evidence>
<evidence type="ECO:0000256" key="9">
    <source>
        <dbReference type="RuleBase" id="RU363032"/>
    </source>
</evidence>
<evidence type="ECO:0000256" key="1">
    <source>
        <dbReference type="ARBA" id="ARBA00004651"/>
    </source>
</evidence>
<feature type="domain" description="ABC transmembrane type-1" evidence="10">
    <location>
        <begin position="186"/>
        <end position="375"/>
    </location>
</feature>
<comment type="similarity">
    <text evidence="9">Belongs to the binding-protein-dependent transport system permease family.</text>
</comment>
<dbReference type="GO" id="GO:0015833">
    <property type="term" value="P:peptide transport"/>
    <property type="evidence" value="ECO:0007669"/>
    <property type="project" value="UniProtKB-KW"/>
</dbReference>
<keyword evidence="7 9" id="KW-1133">Transmembrane helix</keyword>
<evidence type="ECO:0000259" key="10">
    <source>
        <dbReference type="PROSITE" id="PS50928"/>
    </source>
</evidence>
<comment type="caution">
    <text evidence="11">The sequence shown here is derived from an EMBL/GenBank/DDBJ whole genome shotgun (WGS) entry which is preliminary data.</text>
</comment>
<keyword evidence="2 9" id="KW-0813">Transport</keyword>
<feature type="transmembrane region" description="Helical" evidence="9">
    <location>
        <begin position="68"/>
        <end position="86"/>
    </location>
</feature>
<dbReference type="EMBL" id="JBHSZH010000005">
    <property type="protein sequence ID" value="MFC7079842.1"/>
    <property type="molecule type" value="Genomic_DNA"/>
</dbReference>
<evidence type="ECO:0000256" key="8">
    <source>
        <dbReference type="ARBA" id="ARBA00023136"/>
    </source>
</evidence>
<dbReference type="PROSITE" id="PS50928">
    <property type="entry name" value="ABC_TM1"/>
    <property type="match status" value="1"/>
</dbReference>
<proteinExistence type="inferred from homology"/>
<evidence type="ECO:0000256" key="4">
    <source>
        <dbReference type="ARBA" id="ARBA00022692"/>
    </source>
</evidence>
<evidence type="ECO:0000256" key="2">
    <source>
        <dbReference type="ARBA" id="ARBA00022448"/>
    </source>
</evidence>
<dbReference type="InterPro" id="IPR000515">
    <property type="entry name" value="MetI-like"/>
</dbReference>
<name>A0ABD5WGV5_9EURY</name>
<evidence type="ECO:0000256" key="7">
    <source>
        <dbReference type="ARBA" id="ARBA00022989"/>
    </source>
</evidence>
<keyword evidence="6" id="KW-0653">Protein transport</keyword>
<sequence length="388" mass="41939">MGDNRSHVHMGGDVGYDGAATTRRASVGGRFAAFGLGTLGLGVGFAIDRFVRGDRPLVAGIDPSGLDWLFALSWLALATFVVWPLVARPRMTRTYWGRLRTNRLAVASLAYLVVFLVVGTVGPWFLEPDLNFGHANQPPMFFTITDGLVYNCLGPVVDGRCHGTLRYPLGTNGTGKSVLALLVSGMRVSLLVSLVSATILVPVGVTIGVVAGYAGGWTDTLLMGYVDVQQTLPAFVLYLVLIFLFDKGLLLVVLVFGLTSWGGTARMVRSEVLQRRREGYVTAARNAGASHWHVLRKHVLPNVSSTVATAMSRQIPVFLLTEAAIAYLELNNLLLMSWGEIIALELRKGFPKTWWASTFAVALLATTIVSFSVLGDAMRDVLDPKESA</sequence>
<gene>
    <name evidence="11" type="ORF">ACFQJ6_06530</name>
</gene>
<dbReference type="InterPro" id="IPR035906">
    <property type="entry name" value="MetI-like_sf"/>
</dbReference>
<feature type="transmembrane region" description="Helical" evidence="9">
    <location>
        <begin position="190"/>
        <end position="215"/>
    </location>
</feature>
<keyword evidence="3" id="KW-1003">Cell membrane</keyword>
<keyword evidence="4 9" id="KW-0812">Transmembrane</keyword>
<dbReference type="InterPro" id="IPR050366">
    <property type="entry name" value="BP-dependent_transpt_permease"/>
</dbReference>
<dbReference type="Pfam" id="PF00528">
    <property type="entry name" value="BPD_transp_1"/>
    <property type="match status" value="1"/>
</dbReference>
<protein>
    <submittedName>
        <fullName evidence="11">ABC transporter permease</fullName>
    </submittedName>
</protein>
<feature type="transmembrane region" description="Helical" evidence="9">
    <location>
        <begin position="354"/>
        <end position="374"/>
    </location>
</feature>
<evidence type="ECO:0000256" key="3">
    <source>
        <dbReference type="ARBA" id="ARBA00022475"/>
    </source>
</evidence>
<evidence type="ECO:0000313" key="11">
    <source>
        <dbReference type="EMBL" id="MFC7079842.1"/>
    </source>
</evidence>
<feature type="transmembrane region" description="Helical" evidence="9">
    <location>
        <begin position="31"/>
        <end position="48"/>
    </location>
</feature>
<dbReference type="CDD" id="cd06261">
    <property type="entry name" value="TM_PBP2"/>
    <property type="match status" value="1"/>
</dbReference>
<dbReference type="SUPFAM" id="SSF161098">
    <property type="entry name" value="MetI-like"/>
    <property type="match status" value="1"/>
</dbReference>
<dbReference type="AlphaFoldDB" id="A0ABD5WGV5"/>
<keyword evidence="12" id="KW-1185">Reference proteome</keyword>
<dbReference type="Gene3D" id="1.10.3720.10">
    <property type="entry name" value="MetI-like"/>
    <property type="match status" value="1"/>
</dbReference>
<keyword evidence="8 9" id="KW-0472">Membrane</keyword>
<dbReference type="Proteomes" id="UP001596407">
    <property type="component" value="Unassembled WGS sequence"/>
</dbReference>
<dbReference type="GO" id="GO:0015031">
    <property type="term" value="P:protein transport"/>
    <property type="evidence" value="ECO:0007669"/>
    <property type="project" value="UniProtKB-KW"/>
</dbReference>
<organism evidence="11 12">
    <name type="scientific">Halorussus caseinilyticus</name>
    <dbReference type="NCBI Taxonomy" id="3034025"/>
    <lineage>
        <taxon>Archaea</taxon>
        <taxon>Methanobacteriati</taxon>
        <taxon>Methanobacteriota</taxon>
        <taxon>Stenosarchaea group</taxon>
        <taxon>Halobacteria</taxon>
        <taxon>Halobacteriales</taxon>
        <taxon>Haladaptataceae</taxon>
        <taxon>Halorussus</taxon>
    </lineage>
</organism>
<evidence type="ECO:0000313" key="12">
    <source>
        <dbReference type="Proteomes" id="UP001596407"/>
    </source>
</evidence>
<feature type="transmembrane region" description="Helical" evidence="9">
    <location>
        <begin position="235"/>
        <end position="259"/>
    </location>
</feature>
<dbReference type="InterPro" id="IPR025966">
    <property type="entry name" value="OppC_N"/>
</dbReference>
<dbReference type="PANTHER" id="PTHR43386:SF24">
    <property type="entry name" value="OLIGOPEPTIDE TRANSPORT SYSTEM PERMEASE PROTEIN AMID"/>
    <property type="match status" value="1"/>
</dbReference>
<evidence type="ECO:0000256" key="5">
    <source>
        <dbReference type="ARBA" id="ARBA00022856"/>
    </source>
</evidence>
<dbReference type="PANTHER" id="PTHR43386">
    <property type="entry name" value="OLIGOPEPTIDE TRANSPORT SYSTEM PERMEASE PROTEIN APPC"/>
    <property type="match status" value="1"/>
</dbReference>